<dbReference type="EC" id="3.2.2.31" evidence="4"/>
<dbReference type="InterPro" id="IPR004035">
    <property type="entry name" value="Endouclease-III_FeS-bd_BS"/>
</dbReference>
<dbReference type="AlphaFoldDB" id="A0AAJ2H2V2"/>
<evidence type="ECO:0000256" key="13">
    <source>
        <dbReference type="ARBA" id="ARBA00023295"/>
    </source>
</evidence>
<keyword evidence="9" id="KW-0378">Hydrolase</keyword>
<accession>A0AAJ2H2V2</accession>
<evidence type="ECO:0000256" key="6">
    <source>
        <dbReference type="ARBA" id="ARBA00022485"/>
    </source>
</evidence>
<comment type="catalytic activity">
    <reaction evidence="1">
        <text>Hydrolyzes free adenine bases from 7,8-dihydro-8-oxoguanine:adenine mismatched double-stranded DNA, leaving an apurinic site.</text>
        <dbReference type="EC" id="3.2.2.31"/>
    </reaction>
</comment>
<dbReference type="GO" id="GO:0000701">
    <property type="term" value="F:purine-specific mismatch base pair DNA N-glycosylase activity"/>
    <property type="evidence" value="ECO:0007669"/>
    <property type="project" value="UniProtKB-EC"/>
</dbReference>
<dbReference type="GO" id="GO:0046872">
    <property type="term" value="F:metal ion binding"/>
    <property type="evidence" value="ECO:0007669"/>
    <property type="project" value="UniProtKB-KW"/>
</dbReference>
<keyword evidence="11" id="KW-0411">Iron-sulfur</keyword>
<comment type="similarity">
    <text evidence="3">Belongs to the Nth/MutY family.</text>
</comment>
<evidence type="ECO:0000313" key="15">
    <source>
        <dbReference type="Proteomes" id="UP001268610"/>
    </source>
</evidence>
<dbReference type="FunFam" id="1.10.1670.10:FF:000002">
    <property type="entry name" value="Adenine DNA glycosylase"/>
    <property type="match status" value="1"/>
</dbReference>
<dbReference type="InterPro" id="IPR011257">
    <property type="entry name" value="DNA_glycosylase"/>
</dbReference>
<sequence>LMSLGLQQYGVIMDGNVKRVLTRHQAIEGDSQSSKVVAQLWQLAEQLTPHARNASYTQAMMDLGATLCTTKKPLCLYCPVQADCQAYAQNRVLDFPQKKAKKVVPQKHAQVLIAQHADSGQWLWQQRPSDGLWGGLYCLP</sequence>
<keyword evidence="6" id="KW-0004">4Fe-4S</keyword>
<evidence type="ECO:0000256" key="5">
    <source>
        <dbReference type="ARBA" id="ARBA00022023"/>
    </source>
</evidence>
<dbReference type="SUPFAM" id="SSF48150">
    <property type="entry name" value="DNA-glycosylase"/>
    <property type="match status" value="1"/>
</dbReference>
<evidence type="ECO:0000256" key="1">
    <source>
        <dbReference type="ARBA" id="ARBA00000843"/>
    </source>
</evidence>
<keyword evidence="10" id="KW-0408">Iron</keyword>
<dbReference type="PANTHER" id="PTHR42944:SF1">
    <property type="entry name" value="ADENINE DNA GLYCOSYLASE"/>
    <property type="match status" value="1"/>
</dbReference>
<evidence type="ECO:0000256" key="11">
    <source>
        <dbReference type="ARBA" id="ARBA00023014"/>
    </source>
</evidence>
<evidence type="ECO:0000256" key="7">
    <source>
        <dbReference type="ARBA" id="ARBA00022723"/>
    </source>
</evidence>
<evidence type="ECO:0000256" key="10">
    <source>
        <dbReference type="ARBA" id="ARBA00023004"/>
    </source>
</evidence>
<feature type="non-terminal residue" evidence="14">
    <location>
        <position position="140"/>
    </location>
</feature>
<evidence type="ECO:0000256" key="9">
    <source>
        <dbReference type="ARBA" id="ARBA00022801"/>
    </source>
</evidence>
<reference evidence="14" key="1">
    <citation type="submission" date="2023-04" db="EMBL/GenBank/DDBJ databases">
        <title>Genomic characterization of faba bean (Vicia faba) microsymbionts in Mexican soils.</title>
        <authorList>
            <person name="Rivera Orduna F.N."/>
            <person name="Guevara-Luna J."/>
            <person name="Yan J."/>
            <person name="Arroyo-Herrera I."/>
            <person name="Li Y."/>
            <person name="Vasquez-Murrieta M.S."/>
            <person name="Wang E.T."/>
        </authorList>
    </citation>
    <scope>NUCLEOTIDE SEQUENCE</scope>
    <source>
        <strain evidence="14">CH26</strain>
    </source>
</reference>
<comment type="caution">
    <text evidence="14">The sequence shown here is derived from an EMBL/GenBank/DDBJ whole genome shotgun (WGS) entry which is preliminary data.</text>
</comment>
<organism evidence="14 15">
    <name type="scientific">Rhizobium hidalgonense</name>
    <dbReference type="NCBI Taxonomy" id="1538159"/>
    <lineage>
        <taxon>Bacteria</taxon>
        <taxon>Pseudomonadati</taxon>
        <taxon>Pseudomonadota</taxon>
        <taxon>Alphaproteobacteria</taxon>
        <taxon>Hyphomicrobiales</taxon>
        <taxon>Rhizobiaceae</taxon>
        <taxon>Rhizobium/Agrobacterium group</taxon>
        <taxon>Rhizobium</taxon>
    </lineage>
</organism>
<dbReference type="PANTHER" id="PTHR42944">
    <property type="entry name" value="ADENINE DNA GLYCOSYLASE"/>
    <property type="match status" value="1"/>
</dbReference>
<dbReference type="EMBL" id="JAVLSF010000765">
    <property type="protein sequence ID" value="MDR9778390.1"/>
    <property type="molecule type" value="Genomic_DNA"/>
</dbReference>
<keyword evidence="7" id="KW-0479">Metal-binding</keyword>
<dbReference type="GO" id="GO:0032357">
    <property type="term" value="F:oxidized purine DNA binding"/>
    <property type="evidence" value="ECO:0007669"/>
    <property type="project" value="TreeGrafter"/>
</dbReference>
<evidence type="ECO:0000313" key="14">
    <source>
        <dbReference type="EMBL" id="MDR9778390.1"/>
    </source>
</evidence>
<dbReference type="GO" id="GO:0006284">
    <property type="term" value="P:base-excision repair"/>
    <property type="evidence" value="ECO:0007669"/>
    <property type="project" value="InterPro"/>
</dbReference>
<keyword evidence="8" id="KW-0227">DNA damage</keyword>
<name>A0AAJ2H2V2_9HYPH</name>
<keyword evidence="13" id="KW-0326">Glycosidase</keyword>
<dbReference type="Proteomes" id="UP001268610">
    <property type="component" value="Unassembled WGS sequence"/>
</dbReference>
<feature type="non-terminal residue" evidence="14">
    <location>
        <position position="1"/>
    </location>
</feature>
<dbReference type="GO" id="GO:0051539">
    <property type="term" value="F:4 iron, 4 sulfur cluster binding"/>
    <property type="evidence" value="ECO:0007669"/>
    <property type="project" value="UniProtKB-KW"/>
</dbReference>
<keyword evidence="12" id="KW-0234">DNA repair</keyword>
<dbReference type="InterPro" id="IPR044298">
    <property type="entry name" value="MIG/MutY"/>
</dbReference>
<dbReference type="InterPro" id="IPR015797">
    <property type="entry name" value="NUDIX_hydrolase-like_dom_sf"/>
</dbReference>
<dbReference type="Gene3D" id="1.10.1670.10">
    <property type="entry name" value="Helix-hairpin-Helix base-excision DNA repair enzymes (C-terminal)"/>
    <property type="match status" value="1"/>
</dbReference>
<dbReference type="SUPFAM" id="SSF55811">
    <property type="entry name" value="Nudix"/>
    <property type="match status" value="1"/>
</dbReference>
<dbReference type="PROSITE" id="PS00764">
    <property type="entry name" value="ENDONUCLEASE_III_1"/>
    <property type="match status" value="1"/>
</dbReference>
<comment type="cofactor">
    <cofactor evidence="2">
        <name>[4Fe-4S] cluster</name>
        <dbReference type="ChEBI" id="CHEBI:49883"/>
    </cofactor>
</comment>
<dbReference type="GO" id="GO:0035485">
    <property type="term" value="F:adenine/guanine mispair binding"/>
    <property type="evidence" value="ECO:0007669"/>
    <property type="project" value="TreeGrafter"/>
</dbReference>
<gene>
    <name evidence="14" type="ORF">RJJ65_38270</name>
</gene>
<evidence type="ECO:0000256" key="12">
    <source>
        <dbReference type="ARBA" id="ARBA00023204"/>
    </source>
</evidence>
<evidence type="ECO:0000256" key="3">
    <source>
        <dbReference type="ARBA" id="ARBA00008343"/>
    </source>
</evidence>
<evidence type="ECO:0000256" key="4">
    <source>
        <dbReference type="ARBA" id="ARBA00012045"/>
    </source>
</evidence>
<dbReference type="GO" id="GO:0034039">
    <property type="term" value="F:8-oxo-7,8-dihydroguanine DNA N-glycosylase activity"/>
    <property type="evidence" value="ECO:0007669"/>
    <property type="project" value="TreeGrafter"/>
</dbReference>
<proteinExistence type="inferred from homology"/>
<dbReference type="InterPro" id="IPR023170">
    <property type="entry name" value="HhH_base_excis_C"/>
</dbReference>
<dbReference type="GO" id="GO:0006298">
    <property type="term" value="P:mismatch repair"/>
    <property type="evidence" value="ECO:0007669"/>
    <property type="project" value="TreeGrafter"/>
</dbReference>
<evidence type="ECO:0000256" key="8">
    <source>
        <dbReference type="ARBA" id="ARBA00022763"/>
    </source>
</evidence>
<protein>
    <recommendedName>
        <fullName evidence="5">Adenine DNA glycosylase</fullName>
        <ecNumber evidence="4">3.2.2.31</ecNumber>
    </recommendedName>
</protein>
<evidence type="ECO:0000256" key="2">
    <source>
        <dbReference type="ARBA" id="ARBA00001966"/>
    </source>
</evidence>